<protein>
    <submittedName>
        <fullName evidence="1">Uncharacterized protein</fullName>
    </submittedName>
</protein>
<name>A0ACC0ABM5_CATRO</name>
<proteinExistence type="predicted"/>
<dbReference type="EMBL" id="CM044706">
    <property type="protein sequence ID" value="KAI5656896.1"/>
    <property type="molecule type" value="Genomic_DNA"/>
</dbReference>
<sequence>MQGDEFQAEVFGGGGWWNYPSRSLLFGSSPCGSGIISEFGGGFGYWSSSSPHELLDMMKTRSCGDGDGDDEYYSGGGGGGGSAASDGSVVIHKPNQNQPDSASGGLSMDSGSLKIMGNIGISSSSSSSSSSTTDWINNPANFLQNGSNGTILEQQHRNSSMNNYGQSDGGGGEIQKDMMSWVDNLNNFSTLIPHNDDHQDFPLNSSSSSSYGINYSSTTTYNSPPPPHDQPQTQSLFGNYQRNLNQFLPNSNLANKFSPLTNSSSSSSLPPAAVLNDFRPTNLFATTQSHLLSSTFNDKTYTTTLTNLSTAKGSNEEVTLGNLGSVAKKNSSSELPAFKRPRIETPSPLPTFKVRKEKLGDRITALQQLVSPFGKTDTASVLHEAIEYIKFLHDQVNVLSTPYMRNGSPIQRQQSGDIKKRDQQGGKQDLRSRGLCLVPISSTFPVAAETTTDFWTPTFGATFR</sequence>
<keyword evidence="2" id="KW-1185">Reference proteome</keyword>
<organism evidence="1 2">
    <name type="scientific">Catharanthus roseus</name>
    <name type="common">Madagascar periwinkle</name>
    <name type="synonym">Vinca rosea</name>
    <dbReference type="NCBI Taxonomy" id="4058"/>
    <lineage>
        <taxon>Eukaryota</taxon>
        <taxon>Viridiplantae</taxon>
        <taxon>Streptophyta</taxon>
        <taxon>Embryophyta</taxon>
        <taxon>Tracheophyta</taxon>
        <taxon>Spermatophyta</taxon>
        <taxon>Magnoliopsida</taxon>
        <taxon>eudicotyledons</taxon>
        <taxon>Gunneridae</taxon>
        <taxon>Pentapetalae</taxon>
        <taxon>asterids</taxon>
        <taxon>lamiids</taxon>
        <taxon>Gentianales</taxon>
        <taxon>Apocynaceae</taxon>
        <taxon>Rauvolfioideae</taxon>
        <taxon>Vinceae</taxon>
        <taxon>Catharanthinae</taxon>
        <taxon>Catharanthus</taxon>
    </lineage>
</organism>
<evidence type="ECO:0000313" key="1">
    <source>
        <dbReference type="EMBL" id="KAI5656896.1"/>
    </source>
</evidence>
<reference evidence="2" key="1">
    <citation type="journal article" date="2023" name="Nat. Plants">
        <title>Single-cell RNA sequencing provides a high-resolution roadmap for understanding the multicellular compartmentation of specialized metabolism.</title>
        <authorList>
            <person name="Sun S."/>
            <person name="Shen X."/>
            <person name="Li Y."/>
            <person name="Li Y."/>
            <person name="Wang S."/>
            <person name="Li R."/>
            <person name="Zhang H."/>
            <person name="Shen G."/>
            <person name="Guo B."/>
            <person name="Wei J."/>
            <person name="Xu J."/>
            <person name="St-Pierre B."/>
            <person name="Chen S."/>
            <person name="Sun C."/>
        </authorList>
    </citation>
    <scope>NUCLEOTIDE SEQUENCE [LARGE SCALE GENOMIC DNA]</scope>
</reference>
<accession>A0ACC0ABM5</accession>
<gene>
    <name evidence="1" type="ORF">M9H77_25689</name>
</gene>
<comment type="caution">
    <text evidence="1">The sequence shown here is derived from an EMBL/GenBank/DDBJ whole genome shotgun (WGS) entry which is preliminary data.</text>
</comment>
<evidence type="ECO:0000313" key="2">
    <source>
        <dbReference type="Proteomes" id="UP001060085"/>
    </source>
</evidence>
<dbReference type="Proteomes" id="UP001060085">
    <property type="component" value="Linkage Group LG06"/>
</dbReference>